<dbReference type="Proteomes" id="UP000265520">
    <property type="component" value="Unassembled WGS sequence"/>
</dbReference>
<accession>A0A392SUS5</accession>
<organism evidence="2 3">
    <name type="scientific">Trifolium medium</name>
    <dbReference type="NCBI Taxonomy" id="97028"/>
    <lineage>
        <taxon>Eukaryota</taxon>
        <taxon>Viridiplantae</taxon>
        <taxon>Streptophyta</taxon>
        <taxon>Embryophyta</taxon>
        <taxon>Tracheophyta</taxon>
        <taxon>Spermatophyta</taxon>
        <taxon>Magnoliopsida</taxon>
        <taxon>eudicotyledons</taxon>
        <taxon>Gunneridae</taxon>
        <taxon>Pentapetalae</taxon>
        <taxon>rosids</taxon>
        <taxon>fabids</taxon>
        <taxon>Fabales</taxon>
        <taxon>Fabaceae</taxon>
        <taxon>Papilionoideae</taxon>
        <taxon>50 kb inversion clade</taxon>
        <taxon>NPAAA clade</taxon>
        <taxon>Hologalegina</taxon>
        <taxon>IRL clade</taxon>
        <taxon>Trifolieae</taxon>
        <taxon>Trifolium</taxon>
    </lineage>
</organism>
<comment type="caution">
    <text evidence="2">The sequence shown here is derived from an EMBL/GenBank/DDBJ whole genome shotgun (WGS) entry which is preliminary data.</text>
</comment>
<evidence type="ECO:0000256" key="1">
    <source>
        <dbReference type="SAM" id="MobiDB-lite"/>
    </source>
</evidence>
<dbReference type="EMBL" id="LXQA010435475">
    <property type="protein sequence ID" value="MCI51670.1"/>
    <property type="molecule type" value="Genomic_DNA"/>
</dbReference>
<evidence type="ECO:0000313" key="3">
    <source>
        <dbReference type="Proteomes" id="UP000265520"/>
    </source>
</evidence>
<sequence>RKSRSPIVPNMPHHAPPTSVVPSRRTLGPTTPHQTVLTTCCSSSFHFEQPYPILNTPIQEHLYPS</sequence>
<feature type="region of interest" description="Disordered" evidence="1">
    <location>
        <begin position="1"/>
        <end position="31"/>
    </location>
</feature>
<name>A0A392SUS5_9FABA</name>
<keyword evidence="3" id="KW-1185">Reference proteome</keyword>
<evidence type="ECO:0000313" key="2">
    <source>
        <dbReference type="EMBL" id="MCI51670.1"/>
    </source>
</evidence>
<dbReference type="AlphaFoldDB" id="A0A392SUS5"/>
<protein>
    <submittedName>
        <fullName evidence="2">Uncharacterized protein</fullName>
    </submittedName>
</protein>
<proteinExistence type="predicted"/>
<feature type="non-terminal residue" evidence="2">
    <location>
        <position position="1"/>
    </location>
</feature>
<reference evidence="2 3" key="1">
    <citation type="journal article" date="2018" name="Front. Plant Sci.">
        <title>Red Clover (Trifolium pratense) and Zigzag Clover (T. medium) - A Picture of Genomic Similarities and Differences.</title>
        <authorList>
            <person name="Dluhosova J."/>
            <person name="Istvanek J."/>
            <person name="Nedelnik J."/>
            <person name="Repkova J."/>
        </authorList>
    </citation>
    <scope>NUCLEOTIDE SEQUENCE [LARGE SCALE GENOMIC DNA]</scope>
    <source>
        <strain evidence="3">cv. 10/8</strain>
        <tissue evidence="2">Leaf</tissue>
    </source>
</reference>